<dbReference type="RefSeq" id="WP_137338087.1">
    <property type="nucleotide sequence ID" value="NZ_BSQH01000001.1"/>
</dbReference>
<dbReference type="GO" id="GO:0044550">
    <property type="term" value="P:secondary metabolite biosynthetic process"/>
    <property type="evidence" value="ECO:0007669"/>
    <property type="project" value="TreeGrafter"/>
</dbReference>
<reference evidence="5 6" key="1">
    <citation type="submission" date="2019-05" db="EMBL/GenBank/DDBJ databases">
        <title>Dyadobacter AR-3-8 sp. nov., isolated from arctic soil.</title>
        <authorList>
            <person name="Chaudhary D.K."/>
        </authorList>
    </citation>
    <scope>NUCLEOTIDE SEQUENCE [LARGE SCALE GENOMIC DNA]</scope>
    <source>
        <strain evidence="5 6">AR-3-8</strain>
    </source>
</reference>
<sequence length="316" mass="34199">MYINTLSHYLPSEVIGNEYFTNLNNLSSEWIVERTGIYERRKAGEGENTSTMAIEAVDLLLAGDNVPYSKNEIDLIVGGTYTPYDTIVTLAHAVQHHLALPDIPVVTISSACSSLLNAIEIVEGYFAMGKASKALVIVSDHNTAYYNESDTVSGHLWGDGASAILISKERQSESDMFIKKLITGGAATSGKAIEAVVLRPNDRGVVMPFGRDVFQNACIYMPKVSQQVLQACGLTIDDLDYLIPHQANHRISLNVINTLGIPAEKLISNIQYLGNTGCAGCAIALSENRSKFKKGENIVITVFGGGYSYGAMLITI</sequence>
<organism evidence="5 6">
    <name type="scientific">Dyadobacter frigoris</name>
    <dbReference type="NCBI Taxonomy" id="2576211"/>
    <lineage>
        <taxon>Bacteria</taxon>
        <taxon>Pseudomonadati</taxon>
        <taxon>Bacteroidota</taxon>
        <taxon>Cytophagia</taxon>
        <taxon>Cytophagales</taxon>
        <taxon>Spirosomataceae</taxon>
        <taxon>Dyadobacter</taxon>
    </lineage>
</organism>
<evidence type="ECO:0000259" key="3">
    <source>
        <dbReference type="Pfam" id="PF08541"/>
    </source>
</evidence>
<accession>A0A4U6DAP5</accession>
<evidence type="ECO:0000313" key="5">
    <source>
        <dbReference type="EMBL" id="TKT93795.1"/>
    </source>
</evidence>
<protein>
    <submittedName>
        <fullName evidence="5">Ketoacyl-ACP synthase III</fullName>
    </submittedName>
</protein>
<dbReference type="InterPro" id="IPR013751">
    <property type="entry name" value="ACP_syn_III_N"/>
</dbReference>
<feature type="domain" description="Beta-ketoacyl-[acyl-carrier-protein] synthase III N-terminal" evidence="4">
    <location>
        <begin position="108"/>
        <end position="176"/>
    </location>
</feature>
<dbReference type="Proteomes" id="UP000304900">
    <property type="component" value="Unassembled WGS sequence"/>
</dbReference>
<dbReference type="PANTHER" id="PTHR34069">
    <property type="entry name" value="3-OXOACYL-[ACYL-CARRIER-PROTEIN] SYNTHASE 3"/>
    <property type="match status" value="1"/>
</dbReference>
<evidence type="ECO:0000256" key="2">
    <source>
        <dbReference type="ARBA" id="ARBA00023315"/>
    </source>
</evidence>
<dbReference type="Pfam" id="PF08545">
    <property type="entry name" value="ACP_syn_III"/>
    <property type="match status" value="1"/>
</dbReference>
<dbReference type="OrthoDB" id="9815506at2"/>
<dbReference type="GO" id="GO:0004315">
    <property type="term" value="F:3-oxoacyl-[acyl-carrier-protein] synthase activity"/>
    <property type="evidence" value="ECO:0007669"/>
    <property type="project" value="InterPro"/>
</dbReference>
<dbReference type="EMBL" id="SZVO01000001">
    <property type="protein sequence ID" value="TKT93795.1"/>
    <property type="molecule type" value="Genomic_DNA"/>
</dbReference>
<dbReference type="AlphaFoldDB" id="A0A4U6DAP5"/>
<dbReference type="Gene3D" id="3.40.47.10">
    <property type="match status" value="1"/>
</dbReference>
<evidence type="ECO:0000256" key="1">
    <source>
        <dbReference type="ARBA" id="ARBA00022679"/>
    </source>
</evidence>
<dbReference type="Pfam" id="PF08541">
    <property type="entry name" value="ACP_syn_III_C"/>
    <property type="match status" value="1"/>
</dbReference>
<proteinExistence type="predicted"/>
<dbReference type="InterPro" id="IPR013747">
    <property type="entry name" value="ACP_syn_III_C"/>
</dbReference>
<evidence type="ECO:0000313" key="6">
    <source>
        <dbReference type="Proteomes" id="UP000304900"/>
    </source>
</evidence>
<feature type="domain" description="Beta-ketoacyl-[acyl-carrier-protein] synthase III C-terminal" evidence="3">
    <location>
        <begin position="229"/>
        <end position="315"/>
    </location>
</feature>
<evidence type="ECO:0000259" key="4">
    <source>
        <dbReference type="Pfam" id="PF08545"/>
    </source>
</evidence>
<dbReference type="InterPro" id="IPR016039">
    <property type="entry name" value="Thiolase-like"/>
</dbReference>
<dbReference type="PANTHER" id="PTHR34069:SF2">
    <property type="entry name" value="BETA-KETOACYL-[ACYL-CARRIER-PROTEIN] SYNTHASE III"/>
    <property type="match status" value="1"/>
</dbReference>
<keyword evidence="2" id="KW-0012">Acyltransferase</keyword>
<comment type="caution">
    <text evidence="5">The sequence shown here is derived from an EMBL/GenBank/DDBJ whole genome shotgun (WGS) entry which is preliminary data.</text>
</comment>
<keyword evidence="1" id="KW-0808">Transferase</keyword>
<dbReference type="SUPFAM" id="SSF53901">
    <property type="entry name" value="Thiolase-like"/>
    <property type="match status" value="1"/>
</dbReference>
<name>A0A4U6DAP5_9BACT</name>
<dbReference type="CDD" id="cd00830">
    <property type="entry name" value="KAS_III"/>
    <property type="match status" value="1"/>
</dbReference>
<dbReference type="GO" id="GO:0006633">
    <property type="term" value="P:fatty acid biosynthetic process"/>
    <property type="evidence" value="ECO:0007669"/>
    <property type="project" value="InterPro"/>
</dbReference>
<keyword evidence="6" id="KW-1185">Reference proteome</keyword>
<gene>
    <name evidence="5" type="ORF">FDK13_00860</name>
</gene>